<dbReference type="RefSeq" id="WP_046510233.1">
    <property type="nucleotide sequence ID" value="NZ_LANI01000056.1"/>
</dbReference>
<evidence type="ECO:0000313" key="2">
    <source>
        <dbReference type="Proteomes" id="UP000034491"/>
    </source>
</evidence>
<evidence type="ECO:0000313" key="1">
    <source>
        <dbReference type="EMBL" id="KKJ75129.1"/>
    </source>
</evidence>
<organism evidence="1 2">
    <name type="scientific">Kiloniella litopenaei</name>
    <dbReference type="NCBI Taxonomy" id="1549748"/>
    <lineage>
        <taxon>Bacteria</taxon>
        <taxon>Pseudomonadati</taxon>
        <taxon>Pseudomonadota</taxon>
        <taxon>Alphaproteobacteria</taxon>
        <taxon>Rhodospirillales</taxon>
        <taxon>Kiloniellaceae</taxon>
        <taxon>Kiloniella</taxon>
    </lineage>
</organism>
<gene>
    <name evidence="1" type="ORF">WH95_20065</name>
</gene>
<dbReference type="PATRIC" id="fig|1549748.8.peg.3980"/>
<sequence>MHDWRLLTIFFDWKQGIVIIEVVEYKEVVELKASGVVELLVPRFREWGPSVFINEANISNKDQKGNSIMTIEMQTGDEIKITAEEFILPEGF</sequence>
<protein>
    <submittedName>
        <fullName evidence="1">Uncharacterized protein</fullName>
    </submittedName>
</protein>
<dbReference type="EMBL" id="LANI01000056">
    <property type="protein sequence ID" value="KKJ75129.1"/>
    <property type="molecule type" value="Genomic_DNA"/>
</dbReference>
<keyword evidence="2" id="KW-1185">Reference proteome</keyword>
<dbReference type="AlphaFoldDB" id="A0A0M2R3X3"/>
<name>A0A0M2R3X3_9PROT</name>
<reference evidence="1 2" key="1">
    <citation type="submission" date="2015-03" db="EMBL/GenBank/DDBJ databases">
        <title>Genome sequence of Kiloniella sp. P1-1, isolated from the gut microflora of Pacific white shrimp, Penaeus vannamei.</title>
        <authorList>
            <person name="Shao Z."/>
            <person name="Wang L."/>
            <person name="Li X."/>
        </authorList>
    </citation>
    <scope>NUCLEOTIDE SEQUENCE [LARGE SCALE GENOMIC DNA]</scope>
    <source>
        <strain evidence="1 2">P1-1</strain>
    </source>
</reference>
<proteinExistence type="predicted"/>
<accession>A0A0M2R3X3</accession>
<dbReference type="Proteomes" id="UP000034491">
    <property type="component" value="Unassembled WGS sequence"/>
</dbReference>
<comment type="caution">
    <text evidence="1">The sequence shown here is derived from an EMBL/GenBank/DDBJ whole genome shotgun (WGS) entry which is preliminary data.</text>
</comment>